<protein>
    <recommendedName>
        <fullName evidence="3">DUF4442 domain-containing protein</fullName>
    </recommendedName>
</protein>
<dbReference type="InterPro" id="IPR027961">
    <property type="entry name" value="DUF4442"/>
</dbReference>
<evidence type="ECO:0000313" key="2">
    <source>
        <dbReference type="Proteomes" id="UP000185766"/>
    </source>
</evidence>
<dbReference type="EMBL" id="FOAS01000003">
    <property type="protein sequence ID" value="SEK56081.1"/>
    <property type="molecule type" value="Genomic_DNA"/>
</dbReference>
<accession>A0A1H7I0M2</accession>
<dbReference type="InterPro" id="IPR029069">
    <property type="entry name" value="HotDog_dom_sf"/>
</dbReference>
<dbReference type="AlphaFoldDB" id="A0A1H7I0M2"/>
<gene>
    <name evidence="1" type="ORF">SAMN05216214_103155</name>
</gene>
<keyword evidence="2" id="KW-1185">Reference proteome</keyword>
<dbReference type="Gene3D" id="3.10.129.10">
    <property type="entry name" value="Hotdog Thioesterase"/>
    <property type="match status" value="1"/>
</dbReference>
<dbReference type="Proteomes" id="UP000185766">
    <property type="component" value="Unassembled WGS sequence"/>
</dbReference>
<sequence length="169" mass="18735">MSELSAARVKAQARKAKLLRWGLSLYPPYLGAGVRVKHISADFRQATVSMGLNRLNRNYVGTHFGGSLYSMVDPFFMLLLLESLGSDYFVWDKAAHIDFVSPGKGRVHAHFAISDALLAEIAERTAGGDKYLPELCVDVLNDDGELVARVHKTLYVRRKPKARTAQESA</sequence>
<dbReference type="SUPFAM" id="SSF54637">
    <property type="entry name" value="Thioesterase/thiol ester dehydrase-isomerase"/>
    <property type="match status" value="1"/>
</dbReference>
<proteinExistence type="predicted"/>
<reference evidence="1 2" key="1">
    <citation type="submission" date="2016-10" db="EMBL/GenBank/DDBJ databases">
        <authorList>
            <person name="de Groot N.N."/>
        </authorList>
    </citation>
    <scope>NUCLEOTIDE SEQUENCE [LARGE SCALE GENOMIC DNA]</scope>
    <source>
        <strain evidence="1 2">JCM 19513</strain>
    </source>
</reference>
<dbReference type="STRING" id="1429083.GCA_001885685_03349"/>
<name>A0A1H7I0M2_9GAMM</name>
<organism evidence="1 2">
    <name type="scientific">Atopomonas hussainii</name>
    <dbReference type="NCBI Taxonomy" id="1429083"/>
    <lineage>
        <taxon>Bacteria</taxon>
        <taxon>Pseudomonadati</taxon>
        <taxon>Pseudomonadota</taxon>
        <taxon>Gammaproteobacteria</taxon>
        <taxon>Pseudomonadales</taxon>
        <taxon>Pseudomonadaceae</taxon>
        <taxon>Atopomonas</taxon>
    </lineage>
</organism>
<evidence type="ECO:0008006" key="3">
    <source>
        <dbReference type="Google" id="ProtNLM"/>
    </source>
</evidence>
<dbReference type="Pfam" id="PF14539">
    <property type="entry name" value="DUF4442"/>
    <property type="match status" value="1"/>
</dbReference>
<dbReference type="RefSeq" id="WP_074865320.1">
    <property type="nucleotide sequence ID" value="NZ_FOAS01000003.1"/>
</dbReference>
<evidence type="ECO:0000313" key="1">
    <source>
        <dbReference type="EMBL" id="SEK56081.1"/>
    </source>
</evidence>